<reference evidence="1" key="1">
    <citation type="submission" date="2023-03" db="UniProtKB">
        <authorList>
            <consortium name="EnsemblPlants"/>
        </authorList>
    </citation>
    <scope>IDENTIFICATION</scope>
</reference>
<proteinExistence type="predicted"/>
<name>A0A9I9ED33_CUCME</name>
<dbReference type="AlphaFoldDB" id="A0A9I9ED33"/>
<organism evidence="1">
    <name type="scientific">Cucumis melo</name>
    <name type="common">Muskmelon</name>
    <dbReference type="NCBI Taxonomy" id="3656"/>
    <lineage>
        <taxon>Eukaryota</taxon>
        <taxon>Viridiplantae</taxon>
        <taxon>Streptophyta</taxon>
        <taxon>Embryophyta</taxon>
        <taxon>Tracheophyta</taxon>
        <taxon>Spermatophyta</taxon>
        <taxon>Magnoliopsida</taxon>
        <taxon>eudicotyledons</taxon>
        <taxon>Gunneridae</taxon>
        <taxon>Pentapetalae</taxon>
        <taxon>rosids</taxon>
        <taxon>fabids</taxon>
        <taxon>Cucurbitales</taxon>
        <taxon>Cucurbitaceae</taxon>
        <taxon>Benincaseae</taxon>
        <taxon>Cucumis</taxon>
    </lineage>
</organism>
<evidence type="ECO:0000313" key="1">
    <source>
        <dbReference type="EnsemblPlants" id="MELO3C032101.2.1"/>
    </source>
</evidence>
<dbReference type="EnsemblPlants" id="MELO3C032101.2.1">
    <property type="protein sequence ID" value="MELO3C032101.2.1"/>
    <property type="gene ID" value="MELO3C032101.2"/>
</dbReference>
<dbReference type="Gramene" id="MELO3C032101.2.1">
    <property type="protein sequence ID" value="MELO3C032101.2.1"/>
    <property type="gene ID" value="MELO3C032101.2"/>
</dbReference>
<protein>
    <submittedName>
        <fullName evidence="1">Uncharacterized protein</fullName>
    </submittedName>
</protein>
<sequence>MNKRLAIHELKDEDKTKWGAGNIITQDRIHFLLPLGNNFGYVASTTISFTTTDVKVKVEEDKLMAVVEDIRLFVFVKCESSDTNTMSLKVKGKKRSTRRKLIGDSLLLPNEENMESSPIDVHPNTLSPKPSDKIVEGNPILDSPAARTRLAIRRQATTSNSRYNVEDWQKQFSSKRWVDYGGLENLV</sequence>
<accession>A0A9I9ED33</accession>